<protein>
    <recommendedName>
        <fullName evidence="2">DUF112 domain-containing protein</fullName>
    </recommendedName>
</protein>
<evidence type="ECO:0000259" key="2">
    <source>
        <dbReference type="Pfam" id="PF01970"/>
    </source>
</evidence>
<keyword evidence="1" id="KW-0472">Membrane</keyword>
<organism evidence="3">
    <name type="scientific">Candidatus Methanogaster sp. ANME-2c ERB4</name>
    <dbReference type="NCBI Taxonomy" id="2759911"/>
    <lineage>
        <taxon>Archaea</taxon>
        <taxon>Methanobacteriati</taxon>
        <taxon>Methanobacteriota</taxon>
        <taxon>Stenosarchaea group</taxon>
        <taxon>Methanomicrobia</taxon>
        <taxon>Methanosarcinales</taxon>
        <taxon>ANME-2 cluster</taxon>
        <taxon>Candidatus Methanogasteraceae</taxon>
        <taxon>Candidatus Methanogaster</taxon>
    </lineage>
</organism>
<dbReference type="PANTHER" id="PTHR42204">
    <property type="entry name" value="INTEGRAL MEMBRANE PROTEIN"/>
    <property type="match status" value="1"/>
</dbReference>
<feature type="transmembrane region" description="Helical" evidence="1">
    <location>
        <begin position="198"/>
        <end position="220"/>
    </location>
</feature>
<evidence type="ECO:0000256" key="1">
    <source>
        <dbReference type="SAM" id="Phobius"/>
    </source>
</evidence>
<proteinExistence type="predicted"/>
<dbReference type="PANTHER" id="PTHR42204:SF1">
    <property type="entry name" value="INTEGRAL MEMBRANE PROTEIN"/>
    <property type="match status" value="1"/>
</dbReference>
<reference evidence="3" key="1">
    <citation type="submission" date="2020-06" db="EMBL/GenBank/DDBJ databases">
        <title>Unique genomic features of the anaerobic methanotrophic archaea.</title>
        <authorList>
            <person name="Chadwick G.L."/>
            <person name="Skennerton C.T."/>
            <person name="Laso-Perez R."/>
            <person name="Leu A.O."/>
            <person name="Speth D.R."/>
            <person name="Yu H."/>
            <person name="Morgan-Lang C."/>
            <person name="Hatzenpichler R."/>
            <person name="Goudeau D."/>
            <person name="Malmstrom R."/>
            <person name="Brazelton W.J."/>
            <person name="Woyke T."/>
            <person name="Hallam S.J."/>
            <person name="Tyson G.W."/>
            <person name="Wegener G."/>
            <person name="Boetius A."/>
            <person name="Orphan V."/>
        </authorList>
    </citation>
    <scope>NUCLEOTIDE SEQUENCE</scope>
</reference>
<dbReference type="InterPro" id="IPR002823">
    <property type="entry name" value="DUF112_TM"/>
</dbReference>
<feature type="transmembrane region" description="Helical" evidence="1">
    <location>
        <begin position="334"/>
        <end position="356"/>
    </location>
</feature>
<feature type="domain" description="DUF112" evidence="2">
    <location>
        <begin position="8"/>
        <end position="417"/>
    </location>
</feature>
<feature type="transmembrane region" description="Helical" evidence="1">
    <location>
        <begin position="98"/>
        <end position="122"/>
    </location>
</feature>
<gene>
    <name evidence="3" type="ORF">BDMKHGCF_00001</name>
</gene>
<accession>A0A7G9YGX4</accession>
<keyword evidence="1" id="KW-1133">Transmembrane helix</keyword>
<name>A0A7G9YGX4_9EURY</name>
<feature type="transmembrane region" description="Helical" evidence="1">
    <location>
        <begin position="128"/>
        <end position="149"/>
    </location>
</feature>
<feature type="transmembrane region" description="Helical" evidence="1">
    <location>
        <begin position="169"/>
        <end position="186"/>
    </location>
</feature>
<dbReference type="EMBL" id="MT631253">
    <property type="protein sequence ID" value="QNO47258.1"/>
    <property type="molecule type" value="Genomic_DNA"/>
</dbReference>
<sequence>MLEMLALSVSIGFVLGLVSGLIPGIHTNNFALILLALSPAISEMGFSNIDIAAIILANSIAHTFLNIIPAVYLGVPDAETALAVLPGHRMLLDGMGMAAIRLSAIGSAGSIVVSLLIAIPLALFFGRYYAIILANMHWILLGIIVLMILTESGRYIEGQGSLVHLKYKFYAIIVLLLAGALGMIAFKNEGLMHPFFQFGQSSILLSLLTGLFGASVLIVSMLTGSAMPAQNRRSVKMRSRWVMRGIVVGSVAGSLVAWLPGVSSAVATVIARSAIRGRLEEHRIRTMEFIVSVSGTNTSNAIFGLIALFVIGYPRSGAMVAVRELIGREPDMHLVLLFLIIVVLVSIASYIATIVIGDFVPSVLAHVNYQKLCMTILAGLVLMVLTFNGIFGLAVFMTALPIGMLPYYAGIRKSHAMGVLLLPVMAYYAGLG</sequence>
<evidence type="ECO:0000313" key="3">
    <source>
        <dbReference type="EMBL" id="QNO47258.1"/>
    </source>
</evidence>
<feature type="transmembrane region" description="Helical" evidence="1">
    <location>
        <begin position="241"/>
        <end position="259"/>
    </location>
</feature>
<feature type="transmembrane region" description="Helical" evidence="1">
    <location>
        <begin position="376"/>
        <end position="402"/>
    </location>
</feature>
<keyword evidence="1" id="KW-0812">Transmembrane</keyword>
<feature type="transmembrane region" description="Helical" evidence="1">
    <location>
        <begin position="414"/>
        <end position="431"/>
    </location>
</feature>
<dbReference type="AlphaFoldDB" id="A0A7G9YGX4"/>
<dbReference type="Pfam" id="PF01970">
    <property type="entry name" value="TctA"/>
    <property type="match status" value="1"/>
</dbReference>